<dbReference type="SMART" id="SM00448">
    <property type="entry name" value="REC"/>
    <property type="match status" value="1"/>
</dbReference>
<feature type="domain" description="HTH LytTR-type" evidence="3">
    <location>
        <begin position="142"/>
        <end position="234"/>
    </location>
</feature>
<dbReference type="RefSeq" id="WP_190892650.1">
    <property type="nucleotide sequence ID" value="NZ_JACWZY010000053.1"/>
</dbReference>
<dbReference type="Gene3D" id="2.40.50.1020">
    <property type="entry name" value="LytTr DNA-binding domain"/>
    <property type="match status" value="1"/>
</dbReference>
<dbReference type="InterPro" id="IPR001789">
    <property type="entry name" value="Sig_transdc_resp-reg_receiver"/>
</dbReference>
<dbReference type="Pfam" id="PF00072">
    <property type="entry name" value="Response_reg"/>
    <property type="match status" value="1"/>
</dbReference>
<dbReference type="InterPro" id="IPR011006">
    <property type="entry name" value="CheY-like_superfamily"/>
</dbReference>
<dbReference type="SUPFAM" id="SSF52172">
    <property type="entry name" value="CheY-like"/>
    <property type="match status" value="1"/>
</dbReference>
<name>A0A927AVS3_9BACT</name>
<comment type="caution">
    <text evidence="4">The sequence shown here is derived from an EMBL/GenBank/DDBJ whole genome shotgun (WGS) entry which is preliminary data.</text>
</comment>
<evidence type="ECO:0000259" key="3">
    <source>
        <dbReference type="PROSITE" id="PS50930"/>
    </source>
</evidence>
<dbReference type="InterPro" id="IPR007492">
    <property type="entry name" value="LytTR_DNA-bd_dom"/>
</dbReference>
<evidence type="ECO:0000259" key="2">
    <source>
        <dbReference type="PROSITE" id="PS50110"/>
    </source>
</evidence>
<evidence type="ECO:0000313" key="5">
    <source>
        <dbReference type="Proteomes" id="UP000598820"/>
    </source>
</evidence>
<dbReference type="GO" id="GO:0000156">
    <property type="term" value="F:phosphorelay response regulator activity"/>
    <property type="evidence" value="ECO:0007669"/>
    <property type="project" value="InterPro"/>
</dbReference>
<proteinExistence type="predicted"/>
<keyword evidence="1" id="KW-0597">Phosphoprotein</keyword>
<dbReference type="SMART" id="SM00850">
    <property type="entry name" value="LytTR"/>
    <property type="match status" value="1"/>
</dbReference>
<feature type="domain" description="Response regulatory" evidence="2">
    <location>
        <begin position="3"/>
        <end position="116"/>
    </location>
</feature>
<dbReference type="Pfam" id="PF04397">
    <property type="entry name" value="LytTR"/>
    <property type="match status" value="1"/>
</dbReference>
<dbReference type="Gene3D" id="3.40.50.2300">
    <property type="match status" value="1"/>
</dbReference>
<dbReference type="PROSITE" id="PS50930">
    <property type="entry name" value="HTH_LYTTR"/>
    <property type="match status" value="1"/>
</dbReference>
<dbReference type="Proteomes" id="UP000598820">
    <property type="component" value="Unassembled WGS sequence"/>
</dbReference>
<dbReference type="InterPro" id="IPR046947">
    <property type="entry name" value="LytR-like"/>
</dbReference>
<sequence length="246" mass="28575">MLKAILVDDEPYCVQLLALQLQQHCPQIQVLAQCTDSQEALCTIRQHKPDVVFLDIEMPELNGFQLLQQLDNPCFKVVFVTAYDEFALKAFKFSALDYLLKPVDTLDLVSAVKKVERQQQLDLRQLDLVKQQYKSGQYPQKLAVPHQGGIIFVALKDLVYCESDSNYTKLVLLNGKQYLLSRTLREVQDFLEERNFIRIHRQYLVNLDHIQMYRKGEGSYVIMSNEVTIPVGRQQKDRLLAHFGWL</sequence>
<dbReference type="AlphaFoldDB" id="A0A927AVS3"/>
<keyword evidence="5" id="KW-1185">Reference proteome</keyword>
<dbReference type="PROSITE" id="PS50110">
    <property type="entry name" value="RESPONSE_REGULATORY"/>
    <property type="match status" value="1"/>
</dbReference>
<protein>
    <submittedName>
        <fullName evidence="4">Response regulator transcription factor</fullName>
    </submittedName>
</protein>
<dbReference type="PANTHER" id="PTHR37299:SF1">
    <property type="entry name" value="STAGE 0 SPORULATION PROTEIN A HOMOLOG"/>
    <property type="match status" value="1"/>
</dbReference>
<gene>
    <name evidence="4" type="ORF">IC229_32305</name>
</gene>
<evidence type="ECO:0000256" key="1">
    <source>
        <dbReference type="PROSITE-ProRule" id="PRU00169"/>
    </source>
</evidence>
<dbReference type="GO" id="GO:0003677">
    <property type="term" value="F:DNA binding"/>
    <property type="evidence" value="ECO:0007669"/>
    <property type="project" value="InterPro"/>
</dbReference>
<dbReference type="PANTHER" id="PTHR37299">
    <property type="entry name" value="TRANSCRIPTIONAL REGULATOR-RELATED"/>
    <property type="match status" value="1"/>
</dbReference>
<accession>A0A927AVS3</accession>
<evidence type="ECO:0000313" key="4">
    <source>
        <dbReference type="EMBL" id="MBD2705343.1"/>
    </source>
</evidence>
<feature type="modified residue" description="4-aspartylphosphate" evidence="1">
    <location>
        <position position="55"/>
    </location>
</feature>
<reference evidence="4" key="1">
    <citation type="submission" date="2020-09" db="EMBL/GenBank/DDBJ databases">
        <authorList>
            <person name="Kim M.K."/>
        </authorList>
    </citation>
    <scope>NUCLEOTIDE SEQUENCE</scope>
    <source>
        <strain evidence="4">BT702</strain>
    </source>
</reference>
<dbReference type="EMBL" id="JACWZY010000053">
    <property type="protein sequence ID" value="MBD2705343.1"/>
    <property type="molecule type" value="Genomic_DNA"/>
</dbReference>
<organism evidence="4 5">
    <name type="scientific">Spirosoma profusum</name>
    <dbReference type="NCBI Taxonomy" id="2771354"/>
    <lineage>
        <taxon>Bacteria</taxon>
        <taxon>Pseudomonadati</taxon>
        <taxon>Bacteroidota</taxon>
        <taxon>Cytophagia</taxon>
        <taxon>Cytophagales</taxon>
        <taxon>Cytophagaceae</taxon>
        <taxon>Spirosoma</taxon>
    </lineage>
</organism>